<evidence type="ECO:0000259" key="10">
    <source>
        <dbReference type="PROSITE" id="PS50855"/>
    </source>
</evidence>
<dbReference type="GO" id="GO:0015990">
    <property type="term" value="P:electron transport coupled proton transport"/>
    <property type="evidence" value="ECO:0007669"/>
    <property type="project" value="TreeGrafter"/>
</dbReference>
<reference evidence="11 12" key="1">
    <citation type="journal article" date="2014" name="BMC Genomics">
        <title>Comparison of environmental and isolate Sulfobacillus genomes reveals diverse carbon, sulfur, nitrogen, and hydrogen metabolisms.</title>
        <authorList>
            <person name="Justice N.B."/>
            <person name="Norman A."/>
            <person name="Brown C.T."/>
            <person name="Singh A."/>
            <person name="Thomas B.C."/>
            <person name="Banfield J.F."/>
        </authorList>
    </citation>
    <scope>NUCLEOTIDE SEQUENCE [LARGE SCALE GENOMIC DNA]</scope>
    <source>
        <strain evidence="11">AMDSBA5</strain>
    </source>
</reference>
<keyword evidence="6 9" id="KW-0472">Membrane</keyword>
<comment type="subcellular location">
    <subcellularLocation>
        <location evidence="1">Membrane</location>
        <topology evidence="1">Multi-pass membrane protein</topology>
    </subcellularLocation>
</comment>
<dbReference type="GO" id="GO:0004129">
    <property type="term" value="F:cytochrome-c oxidase activity"/>
    <property type="evidence" value="ECO:0007669"/>
    <property type="project" value="InterPro"/>
</dbReference>
<dbReference type="PROSITE" id="PS00077">
    <property type="entry name" value="COX1_CUB"/>
    <property type="match status" value="1"/>
</dbReference>
<sequence length="648" mass="72937">MAQAVMTPEHKPLQRPKKAMMPPVLRGFLWAAIGFLLVNTFVIAVDPFRGHPFVTGPSVTLGWVGAVIGWLLGIGVYDAVLLPLMGFETRWVERDKGWRRYWEIATDHKVIGLQYMMFAVGGFLIAGAIAMLMRYELMTPYMTIFHYPSNYLTAVGIHGTLMMFSFATVFMIGGLGNYFVPLMIGARETVLSKLSGIGVWLVPAGILTVLFSPILGEWSTGWRGYEPLAGQDANGIIFYYLGVLALTMSSLIVALNLVATVMFRRAPGMTWGRLPLFVWGQVTVNLLMLIWFPEIQTTFVMGLLDKIVPLNFFTATGSPLTYLMLFWLFGHPEVYIIAVPAFALWNEIIPVMAQKSLFGRQWAVIGLVFVMMLSGLVWAHHMFTNLRNSEILPFSFFTEMISIPTGFAYMSAVGTLWKSKIRLTTPVIWILMSMFNFLIGGLTGVFLADPIVNLQLHDTFWVVGHFHYTIIGSMVFSGFGAIYYWLPKLSGRMYNETWGKTLAIITFFAFNLTFSQFFLLGLHGMNRWVPAYPAYLQPMNFEVSIFAFILGASFVANIIYIGYCWANGQKAGENPWNAKTPEWFTSSPAPRYNFPVQPEIVASLYMYGEGTKVPVVTTAYDELAATSRASTDPHYDWHDYMPTPPHNK</sequence>
<evidence type="ECO:0000256" key="1">
    <source>
        <dbReference type="ARBA" id="ARBA00004141"/>
    </source>
</evidence>
<keyword evidence="8" id="KW-0813">Transport</keyword>
<evidence type="ECO:0000256" key="6">
    <source>
        <dbReference type="ARBA" id="ARBA00023136"/>
    </source>
</evidence>
<dbReference type="InterPro" id="IPR023615">
    <property type="entry name" value="Cyt_c_Oxase_su1_BS"/>
</dbReference>
<dbReference type="InterPro" id="IPR000883">
    <property type="entry name" value="Cyt_C_Oxase_1"/>
</dbReference>
<dbReference type="GO" id="GO:0022904">
    <property type="term" value="P:respiratory electron transport chain"/>
    <property type="evidence" value="ECO:0007669"/>
    <property type="project" value="TreeGrafter"/>
</dbReference>
<evidence type="ECO:0000256" key="3">
    <source>
        <dbReference type="ARBA" id="ARBA00022692"/>
    </source>
</evidence>
<dbReference type="Gene3D" id="1.20.210.10">
    <property type="entry name" value="Cytochrome c oxidase-like, subunit I domain"/>
    <property type="match status" value="1"/>
</dbReference>
<dbReference type="Proteomes" id="UP000242705">
    <property type="component" value="Unassembled WGS sequence"/>
</dbReference>
<feature type="transmembrane region" description="Helical" evidence="9">
    <location>
        <begin position="60"/>
        <end position="84"/>
    </location>
</feature>
<dbReference type="PRINTS" id="PR01165">
    <property type="entry name" value="CYCOXIDASEI"/>
</dbReference>
<keyword evidence="3 8" id="KW-0812">Transmembrane</keyword>
<keyword evidence="2 8" id="KW-0679">Respiratory chain</keyword>
<accession>A0A2T2X3H4</accession>
<keyword evidence="4 8" id="KW-0249">Electron transport</keyword>
<feature type="transmembrane region" description="Helical" evidence="9">
    <location>
        <begin position="197"/>
        <end position="216"/>
    </location>
</feature>
<feature type="transmembrane region" description="Helical" evidence="9">
    <location>
        <begin position="155"/>
        <end position="176"/>
    </location>
</feature>
<keyword evidence="8" id="KW-0479">Metal-binding</keyword>
<evidence type="ECO:0000256" key="5">
    <source>
        <dbReference type="ARBA" id="ARBA00022989"/>
    </source>
</evidence>
<evidence type="ECO:0000313" key="11">
    <source>
        <dbReference type="EMBL" id="PSR29063.1"/>
    </source>
</evidence>
<dbReference type="Pfam" id="PF00115">
    <property type="entry name" value="COX1"/>
    <property type="match status" value="1"/>
</dbReference>
<evidence type="ECO:0000313" key="12">
    <source>
        <dbReference type="Proteomes" id="UP000242705"/>
    </source>
</evidence>
<evidence type="ECO:0000256" key="8">
    <source>
        <dbReference type="RuleBase" id="RU000370"/>
    </source>
</evidence>
<feature type="transmembrane region" description="Helical" evidence="9">
    <location>
        <begin position="115"/>
        <end position="135"/>
    </location>
</feature>
<feature type="transmembrane region" description="Helical" evidence="9">
    <location>
        <begin position="428"/>
        <end position="448"/>
    </location>
</feature>
<gene>
    <name evidence="11" type="ORF">C7B47_03690</name>
</gene>
<evidence type="ECO:0000256" key="9">
    <source>
        <dbReference type="SAM" id="Phobius"/>
    </source>
</evidence>
<comment type="similarity">
    <text evidence="8">Belongs to the heme-copper respiratory oxidase family.</text>
</comment>
<evidence type="ECO:0000256" key="7">
    <source>
        <dbReference type="ARBA" id="ARBA00025218"/>
    </source>
</evidence>
<evidence type="ECO:0000256" key="2">
    <source>
        <dbReference type="ARBA" id="ARBA00022660"/>
    </source>
</evidence>
<dbReference type="SUPFAM" id="SSF81442">
    <property type="entry name" value="Cytochrome c oxidase subunit I-like"/>
    <property type="match status" value="1"/>
</dbReference>
<dbReference type="GO" id="GO:0016020">
    <property type="term" value="C:membrane"/>
    <property type="evidence" value="ECO:0007669"/>
    <property type="project" value="UniProtKB-SubCell"/>
</dbReference>
<feature type="domain" description="Cytochrome oxidase subunit I profile" evidence="10">
    <location>
        <begin position="96"/>
        <end position="601"/>
    </location>
</feature>
<dbReference type="PANTHER" id="PTHR10422:SF18">
    <property type="entry name" value="CYTOCHROME C OXIDASE SUBUNIT 1"/>
    <property type="match status" value="1"/>
</dbReference>
<dbReference type="EMBL" id="PXYX01000004">
    <property type="protein sequence ID" value="PSR29063.1"/>
    <property type="molecule type" value="Genomic_DNA"/>
</dbReference>
<dbReference type="InterPro" id="IPR036927">
    <property type="entry name" value="Cyt_c_oxase-like_su1_sf"/>
</dbReference>
<feature type="transmembrane region" description="Helical" evidence="9">
    <location>
        <begin position="498"/>
        <end position="523"/>
    </location>
</feature>
<comment type="caution">
    <text evidence="11">The sequence shown here is derived from an EMBL/GenBank/DDBJ whole genome shotgun (WGS) entry which is preliminary data.</text>
</comment>
<dbReference type="AlphaFoldDB" id="A0A2T2X3H4"/>
<keyword evidence="8" id="KW-0349">Heme</keyword>
<comment type="function">
    <text evidence="7">Cytochrome c oxidase is the component of the respiratory chain that catalyzes the reduction of oxygen to water. Subunits 1-3 form the functional core of the enzyme complex. CO I is the catalytic subunit of the enzyme. Electrons originating in cytochrome c are transferred via the copper A center of subunit 2 and heme A of subunit 1 to the bimetallic center formed by heme A3 and copper B.</text>
</comment>
<keyword evidence="5 9" id="KW-1133">Transmembrane helix</keyword>
<evidence type="ECO:0000256" key="4">
    <source>
        <dbReference type="ARBA" id="ARBA00022982"/>
    </source>
</evidence>
<organism evidence="11 12">
    <name type="scientific">Sulfobacillus thermosulfidooxidans</name>
    <dbReference type="NCBI Taxonomy" id="28034"/>
    <lineage>
        <taxon>Bacteria</taxon>
        <taxon>Bacillati</taxon>
        <taxon>Bacillota</taxon>
        <taxon>Clostridia</taxon>
        <taxon>Eubacteriales</taxon>
        <taxon>Clostridiales Family XVII. Incertae Sedis</taxon>
        <taxon>Sulfobacillus</taxon>
    </lineage>
</organism>
<feature type="transmembrane region" description="Helical" evidence="9">
    <location>
        <begin position="357"/>
        <end position="379"/>
    </location>
</feature>
<dbReference type="GO" id="GO:0009060">
    <property type="term" value="P:aerobic respiration"/>
    <property type="evidence" value="ECO:0007669"/>
    <property type="project" value="InterPro"/>
</dbReference>
<feature type="transmembrane region" description="Helical" evidence="9">
    <location>
        <begin position="236"/>
        <end position="262"/>
    </location>
</feature>
<name>A0A2T2X3H4_SULTH</name>
<dbReference type="InterPro" id="IPR023616">
    <property type="entry name" value="Cyt_c_oxase-like_su1_dom"/>
</dbReference>
<proteinExistence type="inferred from homology"/>
<keyword evidence="8" id="KW-0408">Iron</keyword>
<feature type="transmembrane region" description="Helical" evidence="9">
    <location>
        <begin position="274"/>
        <end position="292"/>
    </location>
</feature>
<dbReference type="GO" id="GO:0020037">
    <property type="term" value="F:heme binding"/>
    <property type="evidence" value="ECO:0007669"/>
    <property type="project" value="InterPro"/>
</dbReference>
<feature type="transmembrane region" description="Helical" evidence="9">
    <location>
        <begin position="543"/>
        <end position="566"/>
    </location>
</feature>
<dbReference type="PROSITE" id="PS50855">
    <property type="entry name" value="COX1"/>
    <property type="match status" value="1"/>
</dbReference>
<feature type="transmembrane region" description="Helical" evidence="9">
    <location>
        <begin position="391"/>
        <end position="416"/>
    </location>
</feature>
<feature type="transmembrane region" description="Helical" evidence="9">
    <location>
        <begin position="468"/>
        <end position="486"/>
    </location>
</feature>
<protein>
    <submittedName>
        <fullName evidence="11">Cytochrome C oxidase subunit I</fullName>
    </submittedName>
</protein>
<dbReference type="PANTHER" id="PTHR10422">
    <property type="entry name" value="CYTOCHROME C OXIDASE SUBUNIT 1"/>
    <property type="match status" value="1"/>
</dbReference>